<keyword evidence="1" id="KW-0175">Coiled coil</keyword>
<protein>
    <submittedName>
        <fullName evidence="2">Uncharacterized protein</fullName>
    </submittedName>
</protein>
<dbReference type="EMBL" id="CAJPIN010043172">
    <property type="protein sequence ID" value="CAG2065443.1"/>
    <property type="molecule type" value="Genomic_DNA"/>
</dbReference>
<feature type="coiled-coil region" evidence="1">
    <location>
        <begin position="82"/>
        <end position="109"/>
    </location>
</feature>
<proteinExistence type="predicted"/>
<feature type="coiled-coil region" evidence="1">
    <location>
        <begin position="19"/>
        <end position="53"/>
    </location>
</feature>
<gene>
    <name evidence="2" type="ORF">TPAB3V08_LOCUS12387</name>
</gene>
<organism evidence="2 3">
    <name type="scientific">Timema podura</name>
    <name type="common">Walking stick</name>
    <dbReference type="NCBI Taxonomy" id="61482"/>
    <lineage>
        <taxon>Eukaryota</taxon>
        <taxon>Metazoa</taxon>
        <taxon>Ecdysozoa</taxon>
        <taxon>Arthropoda</taxon>
        <taxon>Hexapoda</taxon>
        <taxon>Insecta</taxon>
        <taxon>Pterygota</taxon>
        <taxon>Neoptera</taxon>
        <taxon>Polyneoptera</taxon>
        <taxon>Phasmatodea</taxon>
        <taxon>Timematodea</taxon>
        <taxon>Timematoidea</taxon>
        <taxon>Timematidae</taxon>
        <taxon>Timema</taxon>
    </lineage>
</organism>
<sequence>MDAKINYPVTHHALLKSHLRAATAEKGRLEETAAELGEHAEKLKYELAEAREAGQSRDEVIALLQEQLTVLEGKYTASLDQLQRYKLRAGNLEQEVRHLKDVCRKNEEEKSNMNEIIQTREIEKANLEKALAKKNISTTRPSIESKDKESEIQNRLKMVESEKNCLHAKNEGLQAKLLELE</sequence>
<evidence type="ECO:0000313" key="2">
    <source>
        <dbReference type="EMBL" id="CAG2065443.1"/>
    </source>
</evidence>
<name>A0ABN7PIZ3_TIMPD</name>
<evidence type="ECO:0000256" key="1">
    <source>
        <dbReference type="SAM" id="Coils"/>
    </source>
</evidence>
<evidence type="ECO:0000313" key="3">
    <source>
        <dbReference type="Proteomes" id="UP001153148"/>
    </source>
</evidence>
<keyword evidence="3" id="KW-1185">Reference proteome</keyword>
<feature type="non-terminal residue" evidence="2">
    <location>
        <position position="181"/>
    </location>
</feature>
<reference evidence="2" key="1">
    <citation type="submission" date="2021-03" db="EMBL/GenBank/DDBJ databases">
        <authorList>
            <person name="Tran Van P."/>
        </authorList>
    </citation>
    <scope>NUCLEOTIDE SEQUENCE</scope>
</reference>
<accession>A0ABN7PIZ3</accession>
<comment type="caution">
    <text evidence="2">The sequence shown here is derived from an EMBL/GenBank/DDBJ whole genome shotgun (WGS) entry which is preliminary data.</text>
</comment>
<dbReference type="Proteomes" id="UP001153148">
    <property type="component" value="Unassembled WGS sequence"/>
</dbReference>